<proteinExistence type="predicted"/>
<dbReference type="Proteomes" id="UP000011591">
    <property type="component" value="Unassembled WGS sequence"/>
</dbReference>
<keyword evidence="1" id="KW-0813">Transport</keyword>
<dbReference type="PANTHER" id="PTHR45663:SF11">
    <property type="entry name" value="GEO12009P1"/>
    <property type="match status" value="1"/>
</dbReference>
<dbReference type="InterPro" id="IPR036249">
    <property type="entry name" value="Thioredoxin-like_sf"/>
</dbReference>
<evidence type="ECO:0000313" key="7">
    <source>
        <dbReference type="EMBL" id="ELZ00682.1"/>
    </source>
</evidence>
<evidence type="ECO:0000256" key="1">
    <source>
        <dbReference type="ARBA" id="ARBA00022448"/>
    </source>
</evidence>
<sequence>MVMETVPSTMSESIDDERQRIRERKKRELQERLENGGSLDAADAVEASDAPDEPIAITGQSHLDEVVTEHDLVLVDCYADWCGPCQMMEPTIEALAAETDAAVAKVDVDRHQRIAQQLGARGVPTLVLYADGQPVERMVGAQDHGTLQGLIEQHA</sequence>
<keyword evidence="3" id="KW-1015">Disulfide bond</keyword>
<dbReference type="Pfam" id="PF00085">
    <property type="entry name" value="Thioredoxin"/>
    <property type="match status" value="1"/>
</dbReference>
<keyword evidence="8" id="KW-1185">Reference proteome</keyword>
<name>M0AQT3_9EURY</name>
<dbReference type="PROSITE" id="PS51352">
    <property type="entry name" value="THIOREDOXIN_2"/>
    <property type="match status" value="1"/>
</dbReference>
<dbReference type="Gene3D" id="3.40.30.10">
    <property type="entry name" value="Glutaredoxin"/>
    <property type="match status" value="1"/>
</dbReference>
<dbReference type="NCBIfam" id="TIGR01068">
    <property type="entry name" value="thioredoxin"/>
    <property type="match status" value="1"/>
</dbReference>
<feature type="region of interest" description="Disordered" evidence="5">
    <location>
        <begin position="1"/>
        <end position="55"/>
    </location>
</feature>
<dbReference type="AlphaFoldDB" id="M0AQT3"/>
<evidence type="ECO:0000256" key="3">
    <source>
        <dbReference type="ARBA" id="ARBA00023157"/>
    </source>
</evidence>
<accession>M0AQT3</accession>
<evidence type="ECO:0000256" key="4">
    <source>
        <dbReference type="ARBA" id="ARBA00023284"/>
    </source>
</evidence>
<dbReference type="PANTHER" id="PTHR45663">
    <property type="entry name" value="GEO12009P1"/>
    <property type="match status" value="1"/>
</dbReference>
<gene>
    <name evidence="7" type="ORF">C480_18802</name>
</gene>
<dbReference type="EMBL" id="AOIP01000052">
    <property type="protein sequence ID" value="ELZ00682.1"/>
    <property type="molecule type" value="Genomic_DNA"/>
</dbReference>
<dbReference type="GO" id="GO:0015035">
    <property type="term" value="F:protein-disulfide reductase activity"/>
    <property type="evidence" value="ECO:0007669"/>
    <property type="project" value="InterPro"/>
</dbReference>
<dbReference type="InterPro" id="IPR017937">
    <property type="entry name" value="Thioredoxin_CS"/>
</dbReference>
<reference evidence="7 8" key="1">
    <citation type="journal article" date="2014" name="PLoS Genet.">
        <title>Phylogenetically driven sequencing of extremely halophilic archaea reveals strategies for static and dynamic osmo-response.</title>
        <authorList>
            <person name="Becker E.A."/>
            <person name="Seitzer P.M."/>
            <person name="Tritt A."/>
            <person name="Larsen D."/>
            <person name="Krusor M."/>
            <person name="Yao A.I."/>
            <person name="Wu D."/>
            <person name="Madern D."/>
            <person name="Eisen J.A."/>
            <person name="Darling A.E."/>
            <person name="Facciotti M.T."/>
        </authorList>
    </citation>
    <scope>NUCLEOTIDE SEQUENCE [LARGE SCALE GENOMIC DNA]</scope>
    <source>
        <strain evidence="7 8">DSM 13077</strain>
    </source>
</reference>
<comment type="caution">
    <text evidence="7">The sequence shown here is derived from an EMBL/GenBank/DDBJ whole genome shotgun (WGS) entry which is preliminary data.</text>
</comment>
<dbReference type="CDD" id="cd02947">
    <property type="entry name" value="TRX_family"/>
    <property type="match status" value="1"/>
</dbReference>
<dbReference type="PRINTS" id="PR00421">
    <property type="entry name" value="THIOREDOXIN"/>
</dbReference>
<dbReference type="PATRIC" id="fig|1227491.4.peg.3809"/>
<keyword evidence="4" id="KW-0676">Redox-active center</keyword>
<dbReference type="InterPro" id="IPR013766">
    <property type="entry name" value="Thioredoxin_domain"/>
</dbReference>
<protein>
    <submittedName>
        <fullName evidence="7">Thioredoxin</fullName>
    </submittedName>
</protein>
<feature type="domain" description="Thioredoxin" evidence="6">
    <location>
        <begin position="39"/>
        <end position="155"/>
    </location>
</feature>
<evidence type="ECO:0000256" key="5">
    <source>
        <dbReference type="SAM" id="MobiDB-lite"/>
    </source>
</evidence>
<dbReference type="GO" id="GO:0005737">
    <property type="term" value="C:cytoplasm"/>
    <property type="evidence" value="ECO:0007669"/>
    <property type="project" value="TreeGrafter"/>
</dbReference>
<organism evidence="7 8">
    <name type="scientific">Natrialba aegyptia DSM 13077</name>
    <dbReference type="NCBI Taxonomy" id="1227491"/>
    <lineage>
        <taxon>Archaea</taxon>
        <taxon>Methanobacteriati</taxon>
        <taxon>Methanobacteriota</taxon>
        <taxon>Stenosarchaea group</taxon>
        <taxon>Halobacteria</taxon>
        <taxon>Halobacteriales</taxon>
        <taxon>Natrialbaceae</taxon>
        <taxon>Natrialba</taxon>
    </lineage>
</organism>
<feature type="compositionally biased region" description="Polar residues" evidence="5">
    <location>
        <begin position="1"/>
        <end position="12"/>
    </location>
</feature>
<dbReference type="SUPFAM" id="SSF52833">
    <property type="entry name" value="Thioredoxin-like"/>
    <property type="match status" value="1"/>
</dbReference>
<evidence type="ECO:0000256" key="2">
    <source>
        <dbReference type="ARBA" id="ARBA00022982"/>
    </source>
</evidence>
<dbReference type="InterPro" id="IPR005746">
    <property type="entry name" value="Thioredoxin"/>
</dbReference>
<keyword evidence="2" id="KW-0249">Electron transport</keyword>
<dbReference type="PROSITE" id="PS00194">
    <property type="entry name" value="THIOREDOXIN_1"/>
    <property type="match status" value="1"/>
</dbReference>
<evidence type="ECO:0000313" key="8">
    <source>
        <dbReference type="Proteomes" id="UP000011591"/>
    </source>
</evidence>
<feature type="compositionally biased region" description="Basic and acidic residues" evidence="5">
    <location>
        <begin position="16"/>
        <end position="34"/>
    </location>
</feature>
<evidence type="ECO:0000259" key="6">
    <source>
        <dbReference type="PROSITE" id="PS51352"/>
    </source>
</evidence>